<gene>
    <name evidence="1" type="ORF">UX22_C0011G0001</name>
</gene>
<organism evidence="1 2">
    <name type="scientific">Candidatus Jorgensenbacteria bacterium GW2011_GWA2_45_9</name>
    <dbReference type="NCBI Taxonomy" id="1618663"/>
    <lineage>
        <taxon>Bacteria</taxon>
        <taxon>Candidatus Joergenseniibacteriota</taxon>
    </lineage>
</organism>
<dbReference type="EMBL" id="LCLJ01000011">
    <property type="protein sequence ID" value="KKU15193.1"/>
    <property type="molecule type" value="Genomic_DNA"/>
</dbReference>
<feature type="non-terminal residue" evidence="1">
    <location>
        <position position="1"/>
    </location>
</feature>
<dbReference type="AlphaFoldDB" id="A0A0G1QBV2"/>
<accession>A0A0G1QBV2</accession>
<comment type="caution">
    <text evidence="1">The sequence shown here is derived from an EMBL/GenBank/DDBJ whole genome shotgun (WGS) entry which is preliminary data.</text>
</comment>
<proteinExistence type="predicted"/>
<dbReference type="Proteomes" id="UP000034727">
    <property type="component" value="Unassembled WGS sequence"/>
</dbReference>
<sequence length="31" mass="3601">TIKFMECIKETVKETPMALLNAAIFVGRLWF</sequence>
<protein>
    <submittedName>
        <fullName evidence="1">Uncharacterized protein</fullName>
    </submittedName>
</protein>
<name>A0A0G1QBV2_9BACT</name>
<evidence type="ECO:0000313" key="1">
    <source>
        <dbReference type="EMBL" id="KKU15193.1"/>
    </source>
</evidence>
<evidence type="ECO:0000313" key="2">
    <source>
        <dbReference type="Proteomes" id="UP000034727"/>
    </source>
</evidence>
<reference evidence="1 2" key="1">
    <citation type="journal article" date="2015" name="Nature">
        <title>rRNA introns, odd ribosomes, and small enigmatic genomes across a large radiation of phyla.</title>
        <authorList>
            <person name="Brown C.T."/>
            <person name="Hug L.A."/>
            <person name="Thomas B.C."/>
            <person name="Sharon I."/>
            <person name="Castelle C.J."/>
            <person name="Singh A."/>
            <person name="Wilkins M.J."/>
            <person name="Williams K.H."/>
            <person name="Banfield J.F."/>
        </authorList>
    </citation>
    <scope>NUCLEOTIDE SEQUENCE [LARGE SCALE GENOMIC DNA]</scope>
</reference>